<comment type="caution">
    <text evidence="1">The sequence shown here is derived from an EMBL/GenBank/DDBJ whole genome shotgun (WGS) entry which is preliminary data.</text>
</comment>
<reference evidence="1 2" key="1">
    <citation type="journal article" date="2020" name="Phytopathology">
        <title>Genome Sequence Resources of Colletotrichum truncatum, C. plurivorum, C. musicola, and C. sojae: Four Species Pathogenic to Soybean (Glycine max).</title>
        <authorList>
            <person name="Rogerio F."/>
            <person name="Boufleur T.R."/>
            <person name="Ciampi-Guillardi M."/>
            <person name="Sukno S.A."/>
            <person name="Thon M.R."/>
            <person name="Massola Junior N.S."/>
            <person name="Baroncelli R."/>
        </authorList>
    </citation>
    <scope>NUCLEOTIDE SEQUENCE [LARGE SCALE GENOMIC DNA]</scope>
    <source>
        <strain evidence="1 2">CMES1059</strain>
    </source>
</reference>
<protein>
    <submittedName>
        <fullName evidence="1">Uncharacterized protein</fullName>
    </submittedName>
</protein>
<evidence type="ECO:0000313" key="1">
    <source>
        <dbReference type="EMBL" id="KAL0941116.1"/>
    </source>
</evidence>
<keyword evidence="2" id="KW-1185">Reference proteome</keyword>
<name>A0ACC3ZAH6_COLTU</name>
<proteinExistence type="predicted"/>
<dbReference type="EMBL" id="VUJX02000002">
    <property type="protein sequence ID" value="KAL0941116.1"/>
    <property type="molecule type" value="Genomic_DNA"/>
</dbReference>
<evidence type="ECO:0000313" key="2">
    <source>
        <dbReference type="Proteomes" id="UP000805649"/>
    </source>
</evidence>
<dbReference type="Proteomes" id="UP000805649">
    <property type="component" value="Unassembled WGS sequence"/>
</dbReference>
<sequence>MSRSSQFPSGDAGKVAGGSLPSTPQPSSAGQQKSLKLVLNQATPVHVKGPWHQQPGLLAQPLDRYGQQFAPRALRSEQPHEMKQLVMQGDHVFFAIDFEILCKQKIWPNVGMRHPVPTEFGICLLDMRHIKNGILKQSSSSSSSSSSAARVAAGQAPAASSGSDDFTFAPCLDNPGDRGYNWTKRARTDHWIVDEFNDHYGHRCNAERHGTSPYSGAHRRSKNLNRTSEEKKAGTLRKMVILTWNSRLEESLFELLGLDMFSKDDASVIKWDLQLAHQLDLRFPSSGNPRDGRDVGRVAEALGIPIEITPNDHNPTSTRLTHNAGMDACFTLEILLALCFLTPAQIHQTFSNRSPLPQLPSRFSSWNKSLNDPKALLAPKPFKPFDTPTTGVNTTWQTVSPIEKKPHKSTEPSQAATFQLSLPINQQAMAELVPASWRTDIPGQINIPSEIITRWAMIGLYADYGYHAQPSITLQPTATLHQEPGSIDDRYALPSLGTSQAPQALKIPMPQNPNAPSPIKPKMSVPAKRKSSAPAEPRTLRPFVSSSTTDAIQSDEEMEDLITFE</sequence>
<accession>A0ACC3ZAH6</accession>
<gene>
    <name evidence="1" type="ORF">CTRU02_203879</name>
</gene>
<organism evidence="1 2">
    <name type="scientific">Colletotrichum truncatum</name>
    <name type="common">Anthracnose fungus</name>
    <name type="synonym">Colletotrichum capsici</name>
    <dbReference type="NCBI Taxonomy" id="5467"/>
    <lineage>
        <taxon>Eukaryota</taxon>
        <taxon>Fungi</taxon>
        <taxon>Dikarya</taxon>
        <taxon>Ascomycota</taxon>
        <taxon>Pezizomycotina</taxon>
        <taxon>Sordariomycetes</taxon>
        <taxon>Hypocreomycetidae</taxon>
        <taxon>Glomerellales</taxon>
        <taxon>Glomerellaceae</taxon>
        <taxon>Colletotrichum</taxon>
        <taxon>Colletotrichum truncatum species complex</taxon>
    </lineage>
</organism>